<dbReference type="AlphaFoldDB" id="A0A6P8LAY2"/>
<accession>A0A6P8LAY2</accession>
<gene>
    <name evidence="3" type="primary">LOC117152199</name>
</gene>
<dbReference type="InterPro" id="IPR052087">
    <property type="entry name" value="RRP12"/>
</dbReference>
<name>A0A6P8LAY2_BOMIM</name>
<reference evidence="3" key="2">
    <citation type="submission" date="2025-08" db="UniProtKB">
        <authorList>
            <consortium name="RefSeq"/>
        </authorList>
    </citation>
    <scope>IDENTIFICATION</scope>
</reference>
<evidence type="ECO:0000313" key="3">
    <source>
        <dbReference type="RefSeq" id="XP_033179003.1"/>
    </source>
</evidence>
<protein>
    <submittedName>
        <fullName evidence="3">RRP12-like protein</fullName>
    </submittedName>
</protein>
<dbReference type="Pfam" id="PF25772">
    <property type="entry name" value="HEAT_RRP12_N"/>
    <property type="match status" value="1"/>
</dbReference>
<dbReference type="GeneID" id="117152199"/>
<dbReference type="InterPro" id="IPR016024">
    <property type="entry name" value="ARM-type_fold"/>
</dbReference>
<organism evidence="2 3">
    <name type="scientific">Bombus impatiens</name>
    <name type="common">Bumblebee</name>
    <dbReference type="NCBI Taxonomy" id="132113"/>
    <lineage>
        <taxon>Eukaryota</taxon>
        <taxon>Metazoa</taxon>
        <taxon>Ecdysozoa</taxon>
        <taxon>Arthropoda</taxon>
        <taxon>Hexapoda</taxon>
        <taxon>Insecta</taxon>
        <taxon>Pterygota</taxon>
        <taxon>Neoptera</taxon>
        <taxon>Endopterygota</taxon>
        <taxon>Hymenoptera</taxon>
        <taxon>Apocrita</taxon>
        <taxon>Aculeata</taxon>
        <taxon>Apoidea</taxon>
        <taxon>Anthophila</taxon>
        <taxon>Apidae</taxon>
        <taxon>Bombus</taxon>
        <taxon>Pyrobombus</taxon>
    </lineage>
</organism>
<dbReference type="RefSeq" id="XP_033179003.1">
    <property type="nucleotide sequence ID" value="XM_033323112.1"/>
</dbReference>
<dbReference type="Proteomes" id="UP000515180">
    <property type="component" value="Unplaced"/>
</dbReference>
<proteinExistence type="predicted"/>
<dbReference type="PANTHER" id="PTHR48287">
    <property type="entry name" value="ARM REPEAT SUPERFAMILY PROTEIN"/>
    <property type="match status" value="1"/>
</dbReference>
<evidence type="ECO:0000259" key="1">
    <source>
        <dbReference type="Pfam" id="PF25772"/>
    </source>
</evidence>
<dbReference type="InterPro" id="IPR057860">
    <property type="entry name" value="HEAT_RRP12_N"/>
</dbReference>
<dbReference type="OrthoDB" id="2192888at2759"/>
<reference evidence="3" key="1">
    <citation type="journal article" date="2011" name="Proc. Natl. Acad. Sci. U.S.A.">
        <title>Genes involved in convergent evolution of eusociality in bees.</title>
        <authorList>
            <person name="Woodard S.H."/>
            <person name="Fischman B.J."/>
            <person name="Venkat A."/>
            <person name="Hudson M.E."/>
            <person name="Varala K."/>
            <person name="Cameron S.A."/>
            <person name="Clark A.G."/>
            <person name="Robinson G.E."/>
        </authorList>
    </citation>
    <scope>NUCLEOTIDE SEQUENCE</scope>
</reference>
<evidence type="ECO:0000313" key="2">
    <source>
        <dbReference type="Proteomes" id="UP000515180"/>
    </source>
</evidence>
<sequence length="207" mass="22736">MLAVLSAVTEIIKQHGGNESSTEYFAALMSTLEAIESDTSIVATHSLLGMGLKTVLKNVLNIQLGAASGIFLRILVKCASSEEYLIPRHCIQCLSVLLRAQEAATWSSSSTMQVLDVILSFTIHYKPKLRQSAQHGICAILNGVDIMKGENPPQYHPAIHPYIAKFCIGQLDSEYDGTTNVLHVLTLLKDIFHHLPKIHVKVFVNIC</sequence>
<keyword evidence="2" id="KW-1185">Reference proteome</keyword>
<dbReference type="SUPFAM" id="SSF48371">
    <property type="entry name" value="ARM repeat"/>
    <property type="match status" value="1"/>
</dbReference>
<dbReference type="PANTHER" id="PTHR48287:SF1">
    <property type="entry name" value="ARM REPEAT SUPERFAMILY PROTEIN"/>
    <property type="match status" value="1"/>
</dbReference>
<feature type="domain" description="RRP12 N-terminal HEAT" evidence="1">
    <location>
        <begin position="2"/>
        <end position="142"/>
    </location>
</feature>